<name>A0A9Q3D4T9_9BASI</name>
<dbReference type="Proteomes" id="UP000765509">
    <property type="component" value="Unassembled WGS sequence"/>
</dbReference>
<protein>
    <recommendedName>
        <fullName evidence="3">Chromo domain-containing protein</fullName>
    </recommendedName>
</protein>
<gene>
    <name evidence="1" type="ORF">O181_034113</name>
</gene>
<dbReference type="SUPFAM" id="SSF54160">
    <property type="entry name" value="Chromo domain-like"/>
    <property type="match status" value="1"/>
</dbReference>
<evidence type="ECO:0000313" key="1">
    <source>
        <dbReference type="EMBL" id="MBW0494398.1"/>
    </source>
</evidence>
<organism evidence="1 2">
    <name type="scientific">Austropuccinia psidii MF-1</name>
    <dbReference type="NCBI Taxonomy" id="1389203"/>
    <lineage>
        <taxon>Eukaryota</taxon>
        <taxon>Fungi</taxon>
        <taxon>Dikarya</taxon>
        <taxon>Basidiomycota</taxon>
        <taxon>Pucciniomycotina</taxon>
        <taxon>Pucciniomycetes</taxon>
        <taxon>Pucciniales</taxon>
        <taxon>Sphaerophragmiaceae</taxon>
        <taxon>Austropuccinia</taxon>
    </lineage>
</organism>
<keyword evidence="2" id="KW-1185">Reference proteome</keyword>
<proteinExistence type="predicted"/>
<dbReference type="InterPro" id="IPR016197">
    <property type="entry name" value="Chromo-like_dom_sf"/>
</dbReference>
<evidence type="ECO:0008006" key="3">
    <source>
        <dbReference type="Google" id="ProtNLM"/>
    </source>
</evidence>
<comment type="caution">
    <text evidence="1">The sequence shown here is derived from an EMBL/GenBank/DDBJ whole genome shotgun (WGS) entry which is preliminary data.</text>
</comment>
<dbReference type="EMBL" id="AVOT02012554">
    <property type="protein sequence ID" value="MBW0494398.1"/>
    <property type="molecule type" value="Genomic_DNA"/>
</dbReference>
<dbReference type="Gene3D" id="2.40.50.40">
    <property type="match status" value="1"/>
</dbReference>
<accession>A0A9Q3D4T9</accession>
<evidence type="ECO:0000313" key="2">
    <source>
        <dbReference type="Proteomes" id="UP000765509"/>
    </source>
</evidence>
<dbReference type="AlphaFoldDB" id="A0A9Q3D4T9"/>
<reference evidence="1" key="1">
    <citation type="submission" date="2021-03" db="EMBL/GenBank/DDBJ databases">
        <title>Draft genome sequence of rust myrtle Austropuccinia psidii MF-1, a brazilian biotype.</title>
        <authorList>
            <person name="Quecine M.C."/>
            <person name="Pachon D.M.R."/>
            <person name="Bonatelli M.L."/>
            <person name="Correr F.H."/>
            <person name="Franceschini L.M."/>
            <person name="Leite T.F."/>
            <person name="Margarido G.R.A."/>
            <person name="Almeida C.A."/>
            <person name="Ferrarezi J.A."/>
            <person name="Labate C.A."/>
        </authorList>
    </citation>
    <scope>NUCLEOTIDE SEQUENCE</scope>
    <source>
        <strain evidence="1">MF-1</strain>
    </source>
</reference>
<sequence>MELLALRNKTPLEVPPLDHSEEKEVLKGVKERRLRGKDEREYLVRYKNSQHKDEWIVAEKIPDYQKFLRRFRHDRTLIPQENICVVCFTYLKVSVERLDSG</sequence>